<gene>
    <name evidence="2" type="ORF">QQ020_07865</name>
</gene>
<keyword evidence="3" id="KW-1185">Reference proteome</keyword>
<name>A0ABT8L2N1_9BACT</name>
<proteinExistence type="predicted"/>
<sequence length="354" mass="40888">MKRKPVIILSGCLIFTTVLVAMLYGLSDKGRHERNSFVRNYQPDIATKLNELDIRYNSYFIAGMVDNQIYLGNVTAPAHLLIANTTLTDTQHVKLHIKNRENFKLTKLLIVKVDSPYFYLVDGLMPGFFRGKIGEWKAEHFMPETKAYFNQCIPFGDSAFAIRTKSLANKEYELGVVTNDSPHVKLEHGLLEKQIKGTFCVDGELNYSKALDRLVYTYRYRNEYIVFEPNLQLDYRGHTIDTFSRAQINIAKINSENARTLTSRPKIINAQSRVSGNYLYVHSGLLAKNDQLDALYRSSIIDVYDLRNNTYKFSIQIPNHHQKKLTKFQVFNDEMLVATHDRYLVTYDLKPGYL</sequence>
<keyword evidence="1" id="KW-0472">Membrane</keyword>
<keyword evidence="1" id="KW-0812">Transmembrane</keyword>
<reference evidence="2" key="1">
    <citation type="submission" date="2023-06" db="EMBL/GenBank/DDBJ databases">
        <title>Genomic of Agaribacillus aureum.</title>
        <authorList>
            <person name="Wang G."/>
        </authorList>
    </citation>
    <scope>NUCLEOTIDE SEQUENCE</scope>
    <source>
        <strain evidence="2">BMA12</strain>
    </source>
</reference>
<comment type="caution">
    <text evidence="2">The sequence shown here is derived from an EMBL/GenBank/DDBJ whole genome shotgun (WGS) entry which is preliminary data.</text>
</comment>
<evidence type="ECO:0000313" key="2">
    <source>
        <dbReference type="EMBL" id="MDN5211963.1"/>
    </source>
</evidence>
<accession>A0ABT8L2N1</accession>
<feature type="transmembrane region" description="Helical" evidence="1">
    <location>
        <begin position="6"/>
        <end position="26"/>
    </location>
</feature>
<dbReference type="RefSeq" id="WP_346757290.1">
    <property type="nucleotide sequence ID" value="NZ_JAUJEB010000001.1"/>
</dbReference>
<protein>
    <submittedName>
        <fullName evidence="2">Uncharacterized protein</fullName>
    </submittedName>
</protein>
<dbReference type="Proteomes" id="UP001172083">
    <property type="component" value="Unassembled WGS sequence"/>
</dbReference>
<evidence type="ECO:0000256" key="1">
    <source>
        <dbReference type="SAM" id="Phobius"/>
    </source>
</evidence>
<dbReference type="EMBL" id="JAUJEB010000001">
    <property type="protein sequence ID" value="MDN5211963.1"/>
    <property type="molecule type" value="Genomic_DNA"/>
</dbReference>
<organism evidence="2 3">
    <name type="scientific">Agaribacillus aureus</name>
    <dbReference type="NCBI Taxonomy" id="3051825"/>
    <lineage>
        <taxon>Bacteria</taxon>
        <taxon>Pseudomonadati</taxon>
        <taxon>Bacteroidota</taxon>
        <taxon>Cytophagia</taxon>
        <taxon>Cytophagales</taxon>
        <taxon>Splendidivirgaceae</taxon>
        <taxon>Agaribacillus</taxon>
    </lineage>
</organism>
<evidence type="ECO:0000313" key="3">
    <source>
        <dbReference type="Proteomes" id="UP001172083"/>
    </source>
</evidence>
<keyword evidence="1" id="KW-1133">Transmembrane helix</keyword>